<keyword evidence="3" id="KW-0804">Transcription</keyword>
<dbReference type="PANTHER" id="PTHR44688:SF16">
    <property type="entry name" value="DNA-BINDING TRANSCRIPTIONAL ACTIVATOR DEVR_DOSR"/>
    <property type="match status" value="1"/>
</dbReference>
<dbReference type="InterPro" id="IPR041664">
    <property type="entry name" value="AAA_16"/>
</dbReference>
<comment type="caution">
    <text evidence="5">The sequence shown here is derived from an EMBL/GenBank/DDBJ whole genome shotgun (WGS) entry which is preliminary data.</text>
</comment>
<evidence type="ECO:0000313" key="5">
    <source>
        <dbReference type="EMBL" id="GGD05684.1"/>
    </source>
</evidence>
<dbReference type="SUPFAM" id="SSF46894">
    <property type="entry name" value="C-terminal effector domain of the bipartite response regulators"/>
    <property type="match status" value="1"/>
</dbReference>
<dbReference type="EMBL" id="BMFF01000005">
    <property type="protein sequence ID" value="GGD05684.1"/>
    <property type="molecule type" value="Genomic_DNA"/>
</dbReference>
<dbReference type="Pfam" id="PF00196">
    <property type="entry name" value="GerE"/>
    <property type="match status" value="1"/>
</dbReference>
<proteinExistence type="predicted"/>
<dbReference type="InterPro" id="IPR027417">
    <property type="entry name" value="P-loop_NTPase"/>
</dbReference>
<gene>
    <name evidence="5" type="ORF">GCM10007418_25870</name>
</gene>
<dbReference type="RefSeq" id="WP_150278069.1">
    <property type="nucleotide sequence ID" value="NZ_BMFF01000005.1"/>
</dbReference>
<keyword evidence="2" id="KW-0238">DNA-binding</keyword>
<dbReference type="SUPFAM" id="SSF52540">
    <property type="entry name" value="P-loop containing nucleoside triphosphate hydrolases"/>
    <property type="match status" value="1"/>
</dbReference>
<dbReference type="InterPro" id="IPR041617">
    <property type="entry name" value="TPR_MalT"/>
</dbReference>
<dbReference type="Gene3D" id="1.10.10.10">
    <property type="entry name" value="Winged helix-like DNA-binding domain superfamily/Winged helix DNA-binding domain"/>
    <property type="match status" value="1"/>
</dbReference>
<dbReference type="Pfam" id="PF17874">
    <property type="entry name" value="TPR_MalT"/>
    <property type="match status" value="1"/>
</dbReference>
<dbReference type="Proteomes" id="UP000638188">
    <property type="component" value="Unassembled WGS sequence"/>
</dbReference>
<dbReference type="InterPro" id="IPR036388">
    <property type="entry name" value="WH-like_DNA-bd_sf"/>
</dbReference>
<dbReference type="InterPro" id="IPR059106">
    <property type="entry name" value="WHD_MalT"/>
</dbReference>
<dbReference type="PROSITE" id="PS50043">
    <property type="entry name" value="HTH_LUXR_2"/>
    <property type="match status" value="1"/>
</dbReference>
<name>A0ABQ1PW79_9GAMM</name>
<dbReference type="PANTHER" id="PTHR44688">
    <property type="entry name" value="DNA-BINDING TRANSCRIPTIONAL ACTIVATOR DEVR_DOSR"/>
    <property type="match status" value="1"/>
</dbReference>
<dbReference type="Gene3D" id="1.25.40.10">
    <property type="entry name" value="Tetratricopeptide repeat domain"/>
    <property type="match status" value="1"/>
</dbReference>
<dbReference type="SMART" id="SM00382">
    <property type="entry name" value="AAA"/>
    <property type="match status" value="1"/>
</dbReference>
<evidence type="ECO:0000256" key="2">
    <source>
        <dbReference type="ARBA" id="ARBA00023125"/>
    </source>
</evidence>
<evidence type="ECO:0000313" key="6">
    <source>
        <dbReference type="Proteomes" id="UP000638188"/>
    </source>
</evidence>
<dbReference type="InterPro" id="IPR011990">
    <property type="entry name" value="TPR-like_helical_dom_sf"/>
</dbReference>
<organism evidence="5 6">
    <name type="scientific">Halopseudomonas salina</name>
    <dbReference type="NCBI Taxonomy" id="1323744"/>
    <lineage>
        <taxon>Bacteria</taxon>
        <taxon>Pseudomonadati</taxon>
        <taxon>Pseudomonadota</taxon>
        <taxon>Gammaproteobacteria</taxon>
        <taxon>Pseudomonadales</taxon>
        <taxon>Pseudomonadaceae</taxon>
        <taxon>Halopseudomonas</taxon>
    </lineage>
</organism>
<keyword evidence="1" id="KW-0805">Transcription regulation</keyword>
<accession>A0ABQ1PW79</accession>
<dbReference type="Gene3D" id="3.40.50.300">
    <property type="entry name" value="P-loop containing nucleotide triphosphate hydrolases"/>
    <property type="match status" value="1"/>
</dbReference>
<dbReference type="Pfam" id="PF25873">
    <property type="entry name" value="WHD_MalT"/>
    <property type="match status" value="1"/>
</dbReference>
<dbReference type="InterPro" id="IPR016032">
    <property type="entry name" value="Sig_transdc_resp-reg_C-effctor"/>
</dbReference>
<dbReference type="Pfam" id="PF13191">
    <property type="entry name" value="AAA_16"/>
    <property type="match status" value="1"/>
</dbReference>
<dbReference type="InterPro" id="IPR000792">
    <property type="entry name" value="Tscrpt_reg_LuxR_C"/>
</dbReference>
<dbReference type="PROSITE" id="PS00622">
    <property type="entry name" value="HTH_LUXR_1"/>
    <property type="match status" value="1"/>
</dbReference>
<dbReference type="CDD" id="cd06170">
    <property type="entry name" value="LuxR_C_like"/>
    <property type="match status" value="1"/>
</dbReference>
<dbReference type="SMART" id="SM00421">
    <property type="entry name" value="HTH_LUXR"/>
    <property type="match status" value="1"/>
</dbReference>
<dbReference type="InterPro" id="IPR003593">
    <property type="entry name" value="AAA+_ATPase"/>
</dbReference>
<feature type="domain" description="HTH luxR-type" evidence="4">
    <location>
        <begin position="828"/>
        <end position="893"/>
    </location>
</feature>
<sequence>MHVAISSPGKMFRPPLPADHLPRPELVRLIQDAAQCRVVLICAPAGAGKSTLAAEVAEQLPDLWLSAWLALERRDAAPAQMLRSLIEALQALFPGVGAAELALLAQQQTHQPLAIEPLIACLVSELERHNLSQQSVLLILDDYHLARNAATDSLCALLFERLPASFQVLITSRGRPTWPLGRMRLANQVLELDERQLRLPPECARIFLERAGVDVADRQWLRQRIERNEGWFAGLRLLALTAGSGEPQATVSEEQLVQEYLLEEVIGGQPVHVQEFLSQIIWLDHFTPELCDQVRNASDSRVIIDWLLEHQVFLVPLDRQSTWYRFHHLFCDVLRQRGAAQGLPARQGVHLRACDWFREHGRIADAVEQALAAERPDEAAALAQHLPLDQLLAEQHVSTLLRWKAILPRVLQGSSARLVLVHGWTLALACQLEDARVMLARLAFFLPQPDAASQRRLLGQALALQSYVARAAGDLGEASQCAQHSLQCLNSEDVGSQLMSMLTLADIALCEENIDASRGWARTALELAQRSANVLFEAQVVLVRARLLQARGQVARACRMLGQQLEVLNKLDYPQGLAIRARLTILHGYYVGQLGDSEAARREVRQGIDEARSCRDIHVLPGYCLLAGIEARRRDGFNQAFELLAEAERLMHQWDVPPVFYLGWGTALKSDLWISAGRQELAEQWLPRLRQTYCLEEPAAPPSFFHVLPVVIERVYARLLWGRGEQRQAEALLWQVLERLQLQGERLQALSVMTQLVQMLGRSQRRAQAQQLLLRAIVWAADDTIVGPFLPLISHMPVLVQRTLQNAPPSRLKLRLQEKLPMASQAPESGLVEPLSSRELAVLECIARGHSNQQISEALFISLHTVKSHARRINHKLGVARRTQAVAQGKLLGLLG</sequence>
<dbReference type="PRINTS" id="PR00038">
    <property type="entry name" value="HTHLUXR"/>
</dbReference>
<dbReference type="SUPFAM" id="SSF48452">
    <property type="entry name" value="TPR-like"/>
    <property type="match status" value="1"/>
</dbReference>
<evidence type="ECO:0000259" key="4">
    <source>
        <dbReference type="PROSITE" id="PS50043"/>
    </source>
</evidence>
<protein>
    <submittedName>
        <fullName evidence="5">Transcriptional regulator</fullName>
    </submittedName>
</protein>
<reference evidence="6" key="1">
    <citation type="journal article" date="2019" name="Int. J. Syst. Evol. Microbiol.">
        <title>The Global Catalogue of Microorganisms (GCM) 10K type strain sequencing project: providing services to taxonomists for standard genome sequencing and annotation.</title>
        <authorList>
            <consortium name="The Broad Institute Genomics Platform"/>
            <consortium name="The Broad Institute Genome Sequencing Center for Infectious Disease"/>
            <person name="Wu L."/>
            <person name="Ma J."/>
        </authorList>
    </citation>
    <scope>NUCLEOTIDE SEQUENCE [LARGE SCALE GENOMIC DNA]</scope>
    <source>
        <strain evidence="6">CGMCC 1.12482</strain>
    </source>
</reference>
<evidence type="ECO:0000256" key="1">
    <source>
        <dbReference type="ARBA" id="ARBA00023015"/>
    </source>
</evidence>
<evidence type="ECO:0000256" key="3">
    <source>
        <dbReference type="ARBA" id="ARBA00023163"/>
    </source>
</evidence>
<keyword evidence="6" id="KW-1185">Reference proteome</keyword>